<dbReference type="Gene3D" id="3.40.50.1820">
    <property type="entry name" value="alpha/beta hydrolase"/>
    <property type="match status" value="1"/>
</dbReference>
<protein>
    <recommendedName>
        <fullName evidence="6">Epoxide hydrolase</fullName>
        <ecNumber evidence="6">3.3.2.9</ecNumber>
    </recommendedName>
</protein>
<feature type="chain" id="PRO_5032456424" description="Epoxide hydrolase" evidence="8">
    <location>
        <begin position="20"/>
        <end position="458"/>
    </location>
</feature>
<accession>A0A834MHA0</accession>
<dbReference type="Proteomes" id="UP000625711">
    <property type="component" value="Unassembled WGS sequence"/>
</dbReference>
<dbReference type="GO" id="GO:0005789">
    <property type="term" value="C:endoplasmic reticulum membrane"/>
    <property type="evidence" value="ECO:0007669"/>
    <property type="project" value="UniProtKB-SubCell"/>
</dbReference>
<dbReference type="Pfam" id="PF06441">
    <property type="entry name" value="EHN"/>
    <property type="match status" value="1"/>
</dbReference>
<dbReference type="EC" id="3.3.2.9" evidence="6"/>
<evidence type="ECO:0000256" key="6">
    <source>
        <dbReference type="PIRNR" id="PIRNR001112"/>
    </source>
</evidence>
<gene>
    <name evidence="10" type="ORF">GWI33_022718</name>
</gene>
<comment type="catalytic activity">
    <reaction evidence="1 6">
        <text>1-(4-methoxyphenyl)-N-methyl-N-[(3-methyloxetan-3-yl)methyl]methanamine + H2O = 2-{[(4-methoxybenzyl)(methyl)amino]methyl}-2-methylpropane-1,3-diol</text>
        <dbReference type="Rhea" id="RHEA:55764"/>
        <dbReference type="ChEBI" id="CHEBI:15377"/>
        <dbReference type="ChEBI" id="CHEBI:139161"/>
        <dbReference type="ChEBI" id="CHEBI:139164"/>
        <dbReference type="EC" id="3.3.2.9"/>
    </reaction>
</comment>
<dbReference type="InterPro" id="IPR029058">
    <property type="entry name" value="AB_hydrolase_fold"/>
</dbReference>
<evidence type="ECO:0000256" key="3">
    <source>
        <dbReference type="ARBA" id="ARBA00010088"/>
    </source>
</evidence>
<comment type="caution">
    <text evidence="10">The sequence shown here is derived from an EMBL/GenBank/DDBJ whole genome shotgun (WGS) entry which is preliminary data.</text>
</comment>
<dbReference type="PANTHER" id="PTHR21661">
    <property type="entry name" value="EPOXIDE HYDROLASE 1-RELATED"/>
    <property type="match status" value="1"/>
</dbReference>
<dbReference type="PIRSF" id="PIRSF001112">
    <property type="entry name" value="Epoxide_hydrolase"/>
    <property type="match status" value="1"/>
</dbReference>
<dbReference type="PANTHER" id="PTHR21661:SF35">
    <property type="entry name" value="EPOXIDE HYDROLASE"/>
    <property type="match status" value="1"/>
</dbReference>
<dbReference type="OrthoDB" id="6725756at2759"/>
<evidence type="ECO:0000256" key="7">
    <source>
        <dbReference type="PIRSR" id="PIRSR001112-1"/>
    </source>
</evidence>
<dbReference type="GO" id="GO:0033961">
    <property type="term" value="F:cis-stilbene-oxide hydrolase activity"/>
    <property type="evidence" value="ECO:0007669"/>
    <property type="project" value="UniProtKB-UniRule"/>
</dbReference>
<feature type="active site" description="Nucleophile" evidence="7">
    <location>
        <position position="225"/>
    </location>
</feature>
<dbReference type="InterPro" id="IPR016292">
    <property type="entry name" value="Epoxide_hydrolase"/>
</dbReference>
<dbReference type="PRINTS" id="PR00412">
    <property type="entry name" value="EPOXHYDRLASE"/>
</dbReference>
<evidence type="ECO:0000256" key="5">
    <source>
        <dbReference type="ARBA" id="ARBA00022801"/>
    </source>
</evidence>
<reference evidence="10" key="1">
    <citation type="submission" date="2020-08" db="EMBL/GenBank/DDBJ databases">
        <title>Genome sequencing and assembly of the red palm weevil Rhynchophorus ferrugineus.</title>
        <authorList>
            <person name="Dias G.B."/>
            <person name="Bergman C.M."/>
            <person name="Manee M."/>
        </authorList>
    </citation>
    <scope>NUCLEOTIDE SEQUENCE</scope>
    <source>
        <strain evidence="10">AA-2017</strain>
        <tissue evidence="10">Whole larva</tissue>
    </source>
</reference>
<keyword evidence="4 6" id="KW-0058">Aromatic hydrocarbons catabolism</keyword>
<keyword evidence="8" id="KW-0732">Signal</keyword>
<sequence length="458" mass="52892">MSLWHVVAVLFLLSALVVYKVIEFIQPPEIPKVDEDAWWGIGERREDDVRIKPFKIHASEEVISDLRWRLKNRRPIRPSIEGSANQYGLNSEFSEVLLDYWLNEYNWTEREPFLNKYPQFRTEIQGLHLHFIHVKPPNPENKKVLPLIMVHGWPGSVREFYEVIELMSDRKDKDFVVEMVVPSLPGFGFSDATTKPGLGLLQTAVLLKKLMNRLGHQQFYMQGGDLGAIALQILAVLYPDSVLGYHTNLPVIYTPRSYFLYLLGSIYPPWVDKPEIIKHLYPVKARAQLIYQESGYFHIQSTKPDTIGAAMDDSPVALGLYIAEKYMTGTDMTWLKKLKIKEFVERIGLDKLSDNLMYYWMTSSATTAFRMYYESFENFFGDVFNALRVPLESPVAIFRATNELIASGNFVKEVLRNMVSFTDYDSGHFVALERPARFTDDVMDSLEKFEANKAVKKN</sequence>
<proteinExistence type="inferred from homology"/>
<keyword evidence="6" id="KW-0256">Endoplasmic reticulum</keyword>
<comment type="catalytic activity">
    <reaction evidence="6">
        <text>cis-stilbene oxide + H2O = (1R,2R)-hydrobenzoin</text>
        <dbReference type="Rhea" id="RHEA:23900"/>
        <dbReference type="ChEBI" id="CHEBI:15377"/>
        <dbReference type="ChEBI" id="CHEBI:50004"/>
        <dbReference type="ChEBI" id="CHEBI:50014"/>
        <dbReference type="EC" id="3.3.2.9"/>
    </reaction>
</comment>
<keyword evidence="5 6" id="KW-0378">Hydrolase</keyword>
<keyword evidence="11" id="KW-1185">Reference proteome</keyword>
<evidence type="ECO:0000313" key="11">
    <source>
        <dbReference type="Proteomes" id="UP000625711"/>
    </source>
</evidence>
<dbReference type="SUPFAM" id="SSF53474">
    <property type="entry name" value="alpha/beta-Hydrolases"/>
    <property type="match status" value="1"/>
</dbReference>
<dbReference type="AlphaFoldDB" id="A0A834MHA0"/>
<comment type="subcellular location">
    <subcellularLocation>
        <location evidence="6">Endoplasmic reticulum membrane</location>
    </subcellularLocation>
    <subcellularLocation>
        <location evidence="2">Microsome membrane</location>
        <topology evidence="2">Single-pass membrane protein</topology>
    </subcellularLocation>
</comment>
<evidence type="ECO:0000256" key="4">
    <source>
        <dbReference type="ARBA" id="ARBA00022797"/>
    </source>
</evidence>
<evidence type="ECO:0000259" key="9">
    <source>
        <dbReference type="Pfam" id="PF06441"/>
    </source>
</evidence>
<dbReference type="GO" id="GO:0097176">
    <property type="term" value="P:epoxide metabolic process"/>
    <property type="evidence" value="ECO:0007669"/>
    <property type="project" value="TreeGrafter"/>
</dbReference>
<organism evidence="10 11">
    <name type="scientific">Rhynchophorus ferrugineus</name>
    <name type="common">Red palm weevil</name>
    <name type="synonym">Curculio ferrugineus</name>
    <dbReference type="NCBI Taxonomy" id="354439"/>
    <lineage>
        <taxon>Eukaryota</taxon>
        <taxon>Metazoa</taxon>
        <taxon>Ecdysozoa</taxon>
        <taxon>Arthropoda</taxon>
        <taxon>Hexapoda</taxon>
        <taxon>Insecta</taxon>
        <taxon>Pterygota</taxon>
        <taxon>Neoptera</taxon>
        <taxon>Endopterygota</taxon>
        <taxon>Coleoptera</taxon>
        <taxon>Polyphaga</taxon>
        <taxon>Cucujiformia</taxon>
        <taxon>Curculionidae</taxon>
        <taxon>Dryophthorinae</taxon>
        <taxon>Rhynchophorus</taxon>
    </lineage>
</organism>
<dbReference type="InterPro" id="IPR000639">
    <property type="entry name" value="Epox_hydrolase-like"/>
</dbReference>
<feature type="signal peptide" evidence="8">
    <location>
        <begin position="1"/>
        <end position="19"/>
    </location>
</feature>
<feature type="active site" description="Proton acceptor" evidence="7">
    <location>
        <position position="428"/>
    </location>
</feature>
<evidence type="ECO:0000256" key="1">
    <source>
        <dbReference type="ARBA" id="ARBA00000221"/>
    </source>
</evidence>
<comment type="similarity">
    <text evidence="3 6">Belongs to the peptidase S33 family.</text>
</comment>
<feature type="active site" description="Proton donor" evidence="7">
    <location>
        <position position="372"/>
    </location>
</feature>
<evidence type="ECO:0000313" key="10">
    <source>
        <dbReference type="EMBL" id="KAF7283886.1"/>
    </source>
</evidence>
<keyword evidence="6" id="KW-0472">Membrane</keyword>
<dbReference type="EMBL" id="JAACXV010000085">
    <property type="protein sequence ID" value="KAF7283886.1"/>
    <property type="molecule type" value="Genomic_DNA"/>
</dbReference>
<dbReference type="InterPro" id="IPR010497">
    <property type="entry name" value="Epoxide_hydro_N"/>
</dbReference>
<comment type="function">
    <text evidence="6">Catalyzes juvenile hormone hydrolysis.</text>
</comment>
<evidence type="ECO:0000256" key="8">
    <source>
        <dbReference type="SAM" id="SignalP"/>
    </source>
</evidence>
<evidence type="ECO:0000256" key="2">
    <source>
        <dbReference type="ARBA" id="ARBA00004111"/>
    </source>
</evidence>
<feature type="domain" description="Epoxide hydrolase N-terminal" evidence="9">
    <location>
        <begin position="51"/>
        <end position="160"/>
    </location>
</feature>
<name>A0A834MHA0_RHYFE</name>